<keyword evidence="2" id="KW-1185">Reference proteome</keyword>
<evidence type="ECO:0000313" key="2">
    <source>
        <dbReference type="Proteomes" id="UP000309997"/>
    </source>
</evidence>
<dbReference type="Proteomes" id="UP000309997">
    <property type="component" value="Unassembled WGS sequence"/>
</dbReference>
<reference evidence="1 2" key="1">
    <citation type="journal article" date="2024" name="Plant Biotechnol. J.">
        <title>Genome and CRISPR/Cas9 system of a widespread forest tree (Populus alba) in the world.</title>
        <authorList>
            <person name="Liu Y.J."/>
            <person name="Jiang P.F."/>
            <person name="Han X.M."/>
            <person name="Li X.Y."/>
            <person name="Wang H.M."/>
            <person name="Wang Y.J."/>
            <person name="Wang X.X."/>
            <person name="Zeng Q.Y."/>
        </authorList>
    </citation>
    <scope>NUCLEOTIDE SEQUENCE [LARGE SCALE GENOMIC DNA]</scope>
    <source>
        <strain evidence="2">cv. PAL-ZL1</strain>
    </source>
</reference>
<sequence>MDVEERKLFVGGIPRGTSEDTLRDHFNKYGVVSHLLVAKDQITKLPRGFAFVVFSDAASAARALQDRHVIRGRTVEVKKAIPKTEKHQEHRQRHPHGNQETASNGPGTNSDNSTGNENYYRTKKIFVGGLSSSLTDEQFRNYFEKFGRTVDAVVMQDSSNKPRGFGFVTFDSEECVAKVMRNSFHDLNGKTVEVKKAVPKDRVNGDIGSCSSNGVTDKGPEPENHPFYGPTHDPHYTPFLMYGGVHGYFYGMSFYGGVYPMVGFGRPVLGVSPMVPTIPFMPAAGPFPYNNACLYPAYMHDVSSTWAMEVVGHNQIVEPGVNGEVDVVHENNVHVPSNATTPPSEEGNVGSESFGLKGGDVDAVHDSNGHVPGMNGEVDVVCDSNGHVPSNAIAPPSEEGNAGSESFGLKGGDVDAVHDSNGHVPGMNGEVDVVCDSNGHVPSNAIAPPSEEGKVGSGLKGGDVDAFPDNNGHVEPGVNGEVDAVHDSNGHVPSNATAPPSEEGKVGSGLKDGDVDAVPDNNGHVGPGVNGEVDAVHDSNGHVPSNATAPPSEEGKVGSDAFGLRGGDVDAGPDINGHFEPDVNGEEVGGYSQIVEPDVNGEVDAFGDSNGHVPSNATAPPSEERKAGGDALGLQGSNDGALANGIERRRHKLKVISAEGNVGETQGEIVMDTPADIGGVSEVEANLADVVVADQNLFTEGCWIAPGLFKSSRKNLDNRCTYGFEVVVAVQPRISLGNAGCTGFQTDATDIQLQELRSAHSDQWAIDEIKREAVSFFRTLFTAQQWDRLKLGDHGFKSLSSNSASALESMVMMDEVFLIIQQDNFVGCSNLIQRMLQDTCRKLQLTMDASQCLYVTVLLT</sequence>
<gene>
    <name evidence="1" type="ORF">D5086_025349</name>
</gene>
<proteinExistence type="predicted"/>
<organism evidence="1 2">
    <name type="scientific">Populus alba</name>
    <name type="common">White poplar</name>
    <dbReference type="NCBI Taxonomy" id="43335"/>
    <lineage>
        <taxon>Eukaryota</taxon>
        <taxon>Viridiplantae</taxon>
        <taxon>Streptophyta</taxon>
        <taxon>Embryophyta</taxon>
        <taxon>Tracheophyta</taxon>
        <taxon>Spermatophyta</taxon>
        <taxon>Magnoliopsida</taxon>
        <taxon>eudicotyledons</taxon>
        <taxon>Gunneridae</taxon>
        <taxon>Pentapetalae</taxon>
        <taxon>rosids</taxon>
        <taxon>fabids</taxon>
        <taxon>Malpighiales</taxon>
        <taxon>Salicaceae</taxon>
        <taxon>Saliceae</taxon>
        <taxon>Populus</taxon>
    </lineage>
</organism>
<name>A0ACC4AZ01_POPAL</name>
<evidence type="ECO:0000313" key="1">
    <source>
        <dbReference type="EMBL" id="KAL3571445.1"/>
    </source>
</evidence>
<dbReference type="EMBL" id="RCHU02000014">
    <property type="protein sequence ID" value="KAL3571445.1"/>
    <property type="molecule type" value="Genomic_DNA"/>
</dbReference>
<protein>
    <submittedName>
        <fullName evidence="1">Uncharacterized protein</fullName>
    </submittedName>
</protein>
<accession>A0ACC4AZ01</accession>
<comment type="caution">
    <text evidence="1">The sequence shown here is derived from an EMBL/GenBank/DDBJ whole genome shotgun (WGS) entry which is preliminary data.</text>
</comment>